<keyword evidence="5" id="KW-1185">Reference proteome</keyword>
<feature type="region of interest" description="Disordered" evidence="1">
    <location>
        <begin position="574"/>
        <end position="605"/>
    </location>
</feature>
<evidence type="ECO:0000256" key="1">
    <source>
        <dbReference type="SAM" id="MobiDB-lite"/>
    </source>
</evidence>
<evidence type="ECO:0000313" key="4">
    <source>
        <dbReference type="EMBL" id="KAK6352024.1"/>
    </source>
</evidence>
<protein>
    <submittedName>
        <fullName evidence="4">Uncharacterized protein</fullName>
    </submittedName>
</protein>
<dbReference type="Proteomes" id="UP001313282">
    <property type="component" value="Unassembled WGS sequence"/>
</dbReference>
<feature type="transmembrane region" description="Helical" evidence="2">
    <location>
        <begin position="850"/>
        <end position="877"/>
    </location>
</feature>
<keyword evidence="2" id="KW-1133">Transmembrane helix</keyword>
<comment type="caution">
    <text evidence="4">The sequence shown here is derived from an EMBL/GenBank/DDBJ whole genome shotgun (WGS) entry which is preliminary data.</text>
</comment>
<gene>
    <name evidence="4" type="ORF">TWF718_005173</name>
</gene>
<feature type="transmembrane region" description="Helical" evidence="2">
    <location>
        <begin position="898"/>
        <end position="919"/>
    </location>
</feature>
<evidence type="ECO:0000256" key="3">
    <source>
        <dbReference type="SAM" id="SignalP"/>
    </source>
</evidence>
<feature type="chain" id="PRO_5042867163" evidence="3">
    <location>
        <begin position="16"/>
        <end position="943"/>
    </location>
</feature>
<keyword evidence="3" id="KW-0732">Signal</keyword>
<sequence>MLFLQLLGLLALILASPYTVPTVDTGFFVPRIGESTGYEYRTTTVETSLCPGQQNSTSVSAPETLSSLEHTTVSTPETLSSLEHATVSVPETLNSLEQNSVSIPETLNILEQNSVSVPETLNFMELGHPLARREQAAGTLTLTIQFVDLPEPTLPLIEGPKPETTWAPFIEAPKPAEFPQTNETQFFSGPTDGVLTLTASEDNNAGSNTNALTLYLPPTLSNGLASESAATRTLTVIEALGDITYAQTMTITAAPNGNGNPFADFGKPLTISVFTTVLDTLFLTREPTGRPKGFGSVDQFPVLPTPSWGAIDASPASTQAPESGLIFSMTAIATEEPDDLFTRIARSKATRLEALGTFSQPRVPRTMLRRGVQRVESLLATNEVNLTTLFNGQPGGTTTGSPASPGAAVSPEMVPMTTPSVETAAKSAKVTTSLAVMGKSGLGTRKYRPYGMDLSPISAMYRRTATKVVQFIKTKVQKLKTSLRAVTRNVGTIPRLSTRATRVLLLPVPTTAIVTESGLQESHTMDPEYLPRPSQTATLPSSTTLLRSALEATLEHLPGSITPRMLYWAPETQMVPPTPTTSSKIQVSREPQNSSIDESYSPRAPQPSMHVALLIPRSTGTTEEAHISNGSSIGGPLQGNEAIITEFKLPAAVSPVQPPHLPTLAFSTSGWYKPLPTMTTVTRRHQARIFSRENGTPTVSAHKPVASRYARKRMPVQTQVSLSTKIISGYSTLFPDTTLEPKQTPQVKFSTVTLPPWDGGHETIIICEPAPTVNPYENLSHIRITPDDMEDLMARQLIEPIGADFKAGYTDVVPWVAPSQTSMASSMATTSNASVRLNTATSIICSESTWSVLVFFMVVFPVFFAVVMTDIFIRHVWFRGVPQDIKNRLLADKRYRGFERMIGVGSISGVSVFIGTLVACYLRNGICEDVKVCQDLVEAGRHF</sequence>
<feature type="signal peptide" evidence="3">
    <location>
        <begin position="1"/>
        <end position="15"/>
    </location>
</feature>
<feature type="region of interest" description="Disordered" evidence="1">
    <location>
        <begin position="49"/>
        <end position="80"/>
    </location>
</feature>
<keyword evidence="2" id="KW-0812">Transmembrane</keyword>
<feature type="compositionally biased region" description="Low complexity" evidence="1">
    <location>
        <begin position="399"/>
        <end position="408"/>
    </location>
</feature>
<keyword evidence="2" id="KW-0472">Membrane</keyword>
<accession>A0AAN8MWG6</accession>
<dbReference type="EMBL" id="JAVHNR010000002">
    <property type="protein sequence ID" value="KAK6352024.1"/>
    <property type="molecule type" value="Genomic_DNA"/>
</dbReference>
<proteinExistence type="predicted"/>
<evidence type="ECO:0000256" key="2">
    <source>
        <dbReference type="SAM" id="Phobius"/>
    </source>
</evidence>
<name>A0AAN8MWG6_9PEZI</name>
<reference evidence="4 5" key="1">
    <citation type="submission" date="2019-10" db="EMBL/GenBank/DDBJ databases">
        <authorList>
            <person name="Palmer J.M."/>
        </authorList>
    </citation>
    <scope>NUCLEOTIDE SEQUENCE [LARGE SCALE GENOMIC DNA]</scope>
    <source>
        <strain evidence="4 5">TWF718</strain>
    </source>
</reference>
<dbReference type="AlphaFoldDB" id="A0AAN8MWG6"/>
<feature type="region of interest" description="Disordered" evidence="1">
    <location>
        <begin position="389"/>
        <end position="409"/>
    </location>
</feature>
<feature type="compositionally biased region" description="Polar residues" evidence="1">
    <location>
        <begin position="580"/>
        <end position="598"/>
    </location>
</feature>
<evidence type="ECO:0000313" key="5">
    <source>
        <dbReference type="Proteomes" id="UP001313282"/>
    </source>
</evidence>
<organism evidence="4 5">
    <name type="scientific">Orbilia javanica</name>
    <dbReference type="NCBI Taxonomy" id="47235"/>
    <lineage>
        <taxon>Eukaryota</taxon>
        <taxon>Fungi</taxon>
        <taxon>Dikarya</taxon>
        <taxon>Ascomycota</taxon>
        <taxon>Pezizomycotina</taxon>
        <taxon>Orbiliomycetes</taxon>
        <taxon>Orbiliales</taxon>
        <taxon>Orbiliaceae</taxon>
        <taxon>Orbilia</taxon>
    </lineage>
</organism>